<organism evidence="2 3">
    <name type="scientific">Paramarasmius palmivorus</name>
    <dbReference type="NCBI Taxonomy" id="297713"/>
    <lineage>
        <taxon>Eukaryota</taxon>
        <taxon>Fungi</taxon>
        <taxon>Dikarya</taxon>
        <taxon>Basidiomycota</taxon>
        <taxon>Agaricomycotina</taxon>
        <taxon>Agaricomycetes</taxon>
        <taxon>Agaricomycetidae</taxon>
        <taxon>Agaricales</taxon>
        <taxon>Marasmiineae</taxon>
        <taxon>Marasmiaceae</taxon>
        <taxon>Paramarasmius</taxon>
    </lineage>
</organism>
<keyword evidence="3" id="KW-1185">Reference proteome</keyword>
<accession>A0AAW0AVV8</accession>
<sequence>MEDPSNSFDEEDLIPPSLPPAYLTASMYRWRRVCGIGINVKFTVSGVDTGVLAHLPLLASLSAHFANAASNEGGGERRNLVVVNINNLSEEAVRNFIDLIYHIDNPDVVLAKVCHCCQSILETERINAVTHLMGMVQFAEEWGFPILSELIQLTLIGRRVLSAHNVGYRARRLVCACYKFTEMIVNYNIENN</sequence>
<feature type="domain" description="BTB" evidence="1">
    <location>
        <begin position="38"/>
        <end position="101"/>
    </location>
</feature>
<dbReference type="PROSITE" id="PS50097">
    <property type="entry name" value="BTB"/>
    <property type="match status" value="1"/>
</dbReference>
<evidence type="ECO:0000313" key="3">
    <source>
        <dbReference type="Proteomes" id="UP001383192"/>
    </source>
</evidence>
<evidence type="ECO:0000259" key="1">
    <source>
        <dbReference type="PROSITE" id="PS50097"/>
    </source>
</evidence>
<dbReference type="InterPro" id="IPR000210">
    <property type="entry name" value="BTB/POZ_dom"/>
</dbReference>
<reference evidence="2 3" key="1">
    <citation type="submission" date="2024-01" db="EMBL/GenBank/DDBJ databases">
        <title>A draft genome for a cacao thread blight-causing isolate of Paramarasmius palmivorus.</title>
        <authorList>
            <person name="Baruah I.K."/>
            <person name="Bukari Y."/>
            <person name="Amoako-Attah I."/>
            <person name="Meinhardt L.W."/>
            <person name="Bailey B.A."/>
            <person name="Cohen S.P."/>
        </authorList>
    </citation>
    <scope>NUCLEOTIDE SEQUENCE [LARGE SCALE GENOMIC DNA]</scope>
    <source>
        <strain evidence="2 3">GH-12</strain>
    </source>
</reference>
<dbReference type="EMBL" id="JAYKXP010000257">
    <property type="protein sequence ID" value="KAK7017121.1"/>
    <property type="molecule type" value="Genomic_DNA"/>
</dbReference>
<comment type="caution">
    <text evidence="2">The sequence shown here is derived from an EMBL/GenBank/DDBJ whole genome shotgun (WGS) entry which is preliminary data.</text>
</comment>
<dbReference type="InterPro" id="IPR011333">
    <property type="entry name" value="SKP1/BTB/POZ_sf"/>
</dbReference>
<protein>
    <recommendedName>
        <fullName evidence="1">BTB domain-containing protein</fullName>
    </recommendedName>
</protein>
<gene>
    <name evidence="2" type="ORF">VNI00_018662</name>
</gene>
<dbReference type="Proteomes" id="UP001383192">
    <property type="component" value="Unassembled WGS sequence"/>
</dbReference>
<evidence type="ECO:0000313" key="2">
    <source>
        <dbReference type="EMBL" id="KAK7017121.1"/>
    </source>
</evidence>
<name>A0AAW0AVV8_9AGAR</name>
<proteinExistence type="predicted"/>
<dbReference type="AlphaFoldDB" id="A0AAW0AVV8"/>
<dbReference type="Gene3D" id="3.30.710.10">
    <property type="entry name" value="Potassium Channel Kv1.1, Chain A"/>
    <property type="match status" value="1"/>
</dbReference>